<reference evidence="1" key="1">
    <citation type="submission" date="2015-06" db="UniProtKB">
        <authorList>
            <consortium name="EnsemblPlants"/>
        </authorList>
    </citation>
    <scope>IDENTIFICATION</scope>
</reference>
<accession>M8C322</accession>
<evidence type="ECO:0000313" key="1">
    <source>
        <dbReference type="EnsemblPlants" id="EMT31660"/>
    </source>
</evidence>
<dbReference type="AlphaFoldDB" id="M8C322"/>
<proteinExistence type="predicted"/>
<protein>
    <submittedName>
        <fullName evidence="1">Uncharacterized protein</fullName>
    </submittedName>
</protein>
<name>M8C322_AEGTA</name>
<dbReference type="EnsemblPlants" id="EMT31660">
    <property type="protein sequence ID" value="EMT31660"/>
    <property type="gene ID" value="F775_33228"/>
</dbReference>
<sequence>MGEADASAGGGDPQKLKRITAGVYEYENDTRWAGYWSNVLVPPDLASLPDVVDHFK</sequence>
<organism evidence="1">
    <name type="scientific">Aegilops tauschii</name>
    <name type="common">Tausch's goatgrass</name>
    <name type="synonym">Aegilops squarrosa</name>
    <dbReference type="NCBI Taxonomy" id="37682"/>
    <lineage>
        <taxon>Eukaryota</taxon>
        <taxon>Viridiplantae</taxon>
        <taxon>Streptophyta</taxon>
        <taxon>Embryophyta</taxon>
        <taxon>Tracheophyta</taxon>
        <taxon>Spermatophyta</taxon>
        <taxon>Magnoliopsida</taxon>
        <taxon>Liliopsida</taxon>
        <taxon>Poales</taxon>
        <taxon>Poaceae</taxon>
        <taxon>BOP clade</taxon>
        <taxon>Pooideae</taxon>
        <taxon>Triticodae</taxon>
        <taxon>Triticeae</taxon>
        <taxon>Triticinae</taxon>
        <taxon>Aegilops</taxon>
    </lineage>
</organism>